<dbReference type="PANTHER" id="PTHR11439">
    <property type="entry name" value="GAG-POL-RELATED RETROTRANSPOSON"/>
    <property type="match status" value="1"/>
</dbReference>
<dbReference type="SUPFAM" id="SSF56672">
    <property type="entry name" value="DNA/RNA polymerases"/>
    <property type="match status" value="1"/>
</dbReference>
<dbReference type="CDD" id="cd09272">
    <property type="entry name" value="RNase_HI_RT_Ty1"/>
    <property type="match status" value="1"/>
</dbReference>
<protein>
    <submittedName>
        <fullName evidence="3">Uncharacterized protein LOC106779347</fullName>
    </submittedName>
</protein>
<gene>
    <name evidence="3" type="primary">LOC106779347</name>
</gene>
<dbReference type="STRING" id="3916.A0A1S3VX07"/>
<dbReference type="Pfam" id="PF07727">
    <property type="entry name" value="RVT_2"/>
    <property type="match status" value="1"/>
</dbReference>
<evidence type="ECO:0000313" key="3">
    <source>
        <dbReference type="RefSeq" id="XP_014522926.1"/>
    </source>
</evidence>
<dbReference type="PANTHER" id="PTHR11439:SF515">
    <property type="entry name" value="GAG-POL POLYPROTEIN"/>
    <property type="match status" value="1"/>
</dbReference>
<dbReference type="Proteomes" id="UP000087766">
    <property type="component" value="Unplaced"/>
</dbReference>
<dbReference type="RefSeq" id="XP_014522926.1">
    <property type="nucleotide sequence ID" value="XM_014667440.1"/>
</dbReference>
<evidence type="ECO:0000313" key="2">
    <source>
        <dbReference type="Proteomes" id="UP000087766"/>
    </source>
</evidence>
<dbReference type="InterPro" id="IPR043502">
    <property type="entry name" value="DNA/RNA_pol_sf"/>
</dbReference>
<dbReference type="InterPro" id="IPR013103">
    <property type="entry name" value="RVT_2"/>
</dbReference>
<organism evidence="2 3">
    <name type="scientific">Vigna radiata var. radiata</name>
    <name type="common">Mung bean</name>
    <name type="synonym">Phaseolus aureus</name>
    <dbReference type="NCBI Taxonomy" id="3916"/>
    <lineage>
        <taxon>Eukaryota</taxon>
        <taxon>Viridiplantae</taxon>
        <taxon>Streptophyta</taxon>
        <taxon>Embryophyta</taxon>
        <taxon>Tracheophyta</taxon>
        <taxon>Spermatophyta</taxon>
        <taxon>Magnoliopsida</taxon>
        <taxon>eudicotyledons</taxon>
        <taxon>Gunneridae</taxon>
        <taxon>Pentapetalae</taxon>
        <taxon>rosids</taxon>
        <taxon>fabids</taxon>
        <taxon>Fabales</taxon>
        <taxon>Fabaceae</taxon>
        <taxon>Papilionoideae</taxon>
        <taxon>50 kb inversion clade</taxon>
        <taxon>NPAAA clade</taxon>
        <taxon>indigoferoid/millettioid clade</taxon>
        <taxon>Phaseoleae</taxon>
        <taxon>Vigna</taxon>
    </lineage>
</organism>
<accession>A0A1S3VX07</accession>
<dbReference type="KEGG" id="vra:106779347"/>
<reference evidence="3" key="1">
    <citation type="submission" date="2025-08" db="UniProtKB">
        <authorList>
            <consortium name="RefSeq"/>
        </authorList>
    </citation>
    <scope>IDENTIFICATION</scope>
    <source>
        <tissue evidence="3">Leaf</tissue>
    </source>
</reference>
<feature type="domain" description="Reverse transcriptase Ty1/copia-type" evidence="1">
    <location>
        <begin position="1"/>
        <end position="80"/>
    </location>
</feature>
<sequence>MVCLYVDDLLVTGESMNEIEGSKKKMKTEYDMTDLGRLSYFLGLEFTETTSEVFLHQKRYVSEVLKRFNMMNCNSTTVLMTANLKLTEHKEEKSVDASLYKQIMGSLRYICNSRPDISYRVGILSRYMSEPKQTHLLAAKHILRYLKGTINYSLMFTRMTNNIGSTLEVWCDSDWSGYQIDRRSTFGYFVKFAGAPISWCSKKQSVVTLSSCEAEYMASAETTCQCLWLEALLKDLKIECRIPIQLMVDNKSAINLSKNQVFHGRSKHIGTKFHFLKNLVNQGRIELLHCLTDVQIADIFTKALRFNRFEALRDMLNVKTF</sequence>
<name>A0A1S3VX07_VIGRR</name>
<dbReference type="GeneID" id="106779347"/>
<evidence type="ECO:0000259" key="1">
    <source>
        <dbReference type="Pfam" id="PF07727"/>
    </source>
</evidence>
<dbReference type="AlphaFoldDB" id="A0A1S3VX07"/>
<keyword evidence="2" id="KW-1185">Reference proteome</keyword>
<dbReference type="OrthoDB" id="1688654at2759"/>
<proteinExistence type="predicted"/>